<comment type="pathway">
    <text evidence="2">Cofactor biosynthesis; Fe-Mo cofactor biosynthesis.</text>
</comment>
<comment type="similarity">
    <text evidence="3 6">Belongs to the NifD/NifK/NifE/NifN family.</text>
</comment>
<dbReference type="PANTHER" id="PTHR33712:SF7">
    <property type="entry name" value="LIGHT-INDEPENDENT PROTOCHLOROPHYLLIDE REDUCTASE SUBUNIT B"/>
    <property type="match status" value="1"/>
</dbReference>
<dbReference type="Pfam" id="PF00148">
    <property type="entry name" value="Oxidored_nitro"/>
    <property type="match status" value="1"/>
</dbReference>
<dbReference type="InterPro" id="IPR000510">
    <property type="entry name" value="Nase/OxRdtase_comp1"/>
</dbReference>
<reference evidence="8 9" key="1">
    <citation type="journal article" date="2017" name="Int. J. Syst. Evol. Microbiol.">
        <title>Brenneria populi subsp. brevivirga subsp. nov. isolated from symptomatic bark of Populus x euramericana canker, and description of Brenneria populi subsp. populi subsp. nov.</title>
        <authorList>
            <person name="Zheng M.H."/>
            <person name="Piao C.G."/>
            <person name="Xue H."/>
            <person name="Guo M.W."/>
            <person name="Li Y."/>
        </authorList>
    </citation>
    <scope>NUCLEOTIDE SEQUENCE [LARGE SCALE GENOMIC DNA]</scope>
    <source>
        <strain evidence="8 9">D9-5</strain>
    </source>
</reference>
<organism evidence="8 9">
    <name type="scientific">Brenneria populi</name>
    <dbReference type="NCBI Taxonomy" id="1505588"/>
    <lineage>
        <taxon>Bacteria</taxon>
        <taxon>Pseudomonadati</taxon>
        <taxon>Pseudomonadota</taxon>
        <taxon>Gammaproteobacteria</taxon>
        <taxon>Enterobacterales</taxon>
        <taxon>Pectobacteriaceae</taxon>
        <taxon>Brenneria</taxon>
    </lineage>
</organism>
<evidence type="ECO:0000256" key="2">
    <source>
        <dbReference type="ARBA" id="ARBA00005155"/>
    </source>
</evidence>
<evidence type="ECO:0000259" key="7">
    <source>
        <dbReference type="Pfam" id="PF00148"/>
    </source>
</evidence>
<evidence type="ECO:0000313" key="9">
    <source>
        <dbReference type="Proteomes" id="UP001309705"/>
    </source>
</evidence>
<protein>
    <recommendedName>
        <fullName evidence="4">Nitrogenase iron-molybdenum cofactor biosynthesis protein NifN</fullName>
    </recommendedName>
</protein>
<dbReference type="Proteomes" id="UP001309705">
    <property type="component" value="Unassembled WGS sequence"/>
</dbReference>
<proteinExistence type="inferred from homology"/>
<dbReference type="NCBIfam" id="TIGR01285">
    <property type="entry name" value="nifN"/>
    <property type="match status" value="1"/>
</dbReference>
<dbReference type="InterPro" id="IPR005975">
    <property type="entry name" value="Nase_Mo-Fe_CF"/>
</dbReference>
<gene>
    <name evidence="8" type="primary">nifN</name>
    <name evidence="8" type="ORF">VSX58_02470</name>
</gene>
<dbReference type="SUPFAM" id="SSF53807">
    <property type="entry name" value="Helical backbone' metal receptor"/>
    <property type="match status" value="1"/>
</dbReference>
<evidence type="ECO:0000256" key="5">
    <source>
        <dbReference type="ARBA" id="ARBA00023231"/>
    </source>
</evidence>
<dbReference type="CDD" id="cd01966">
    <property type="entry name" value="Nitrogenase_NifN_1"/>
    <property type="match status" value="1"/>
</dbReference>
<dbReference type="EMBL" id="JAYWTM010000001">
    <property type="protein sequence ID" value="MEC5341479.1"/>
    <property type="molecule type" value="Genomic_DNA"/>
</dbReference>
<feature type="domain" description="Nitrogenase/oxidoreductase component 1" evidence="7">
    <location>
        <begin position="20"/>
        <end position="431"/>
    </location>
</feature>
<dbReference type="PROSITE" id="PS00699">
    <property type="entry name" value="NITROGENASE_1_1"/>
    <property type="match status" value="1"/>
</dbReference>
<dbReference type="Gene3D" id="6.10.250.1090">
    <property type="match status" value="1"/>
</dbReference>
<accession>A0ABU6JM68</accession>
<evidence type="ECO:0000256" key="3">
    <source>
        <dbReference type="ARBA" id="ARBA00011002"/>
    </source>
</evidence>
<comment type="function">
    <text evidence="1">This protein may play a role in the biosynthesis of the prosthetic group of nitrogenase (FeMo cofactor).</text>
</comment>
<evidence type="ECO:0000256" key="6">
    <source>
        <dbReference type="RuleBase" id="RU004021"/>
    </source>
</evidence>
<dbReference type="RefSeq" id="WP_327614977.1">
    <property type="nucleotide sequence ID" value="NZ_JAYWTM010000001.1"/>
</dbReference>
<dbReference type="InterPro" id="IPR050152">
    <property type="entry name" value="ChlB/BchB/BchZ"/>
</dbReference>
<keyword evidence="9" id="KW-1185">Reference proteome</keyword>
<comment type="caution">
    <text evidence="8">The sequence shown here is derived from an EMBL/GenBank/DDBJ whole genome shotgun (WGS) entry which is preliminary data.</text>
</comment>
<dbReference type="PANTHER" id="PTHR33712">
    <property type="entry name" value="LIGHT-INDEPENDENT PROTOCHLOROPHYLLIDE REDUCTASE SUBUNIT B"/>
    <property type="match status" value="1"/>
</dbReference>
<name>A0ABU6JM68_9GAMM</name>
<evidence type="ECO:0000256" key="1">
    <source>
        <dbReference type="ARBA" id="ARBA00003171"/>
    </source>
</evidence>
<evidence type="ECO:0000256" key="4">
    <source>
        <dbReference type="ARBA" id="ARBA00013282"/>
    </source>
</evidence>
<sequence length="466" mass="50670">MAQVLKSAKPLATSPIKSGQPLGAILASMGLEGCIPLVHGAQGCSAFAKVFFIQHFHDPIPLQTTAMDPVTTIMGSNDNVLAALSLLCERHNPKMVVVLSTGLSEAQGADLAFAVRQFRETYAKYQSVIVVTASSPDFYGSLENGYATVLESVIEQCVPAAPPTGMLRKKRVNLLLGHMLTPGDHEQIRSYVEAFGLQPIFLPDLAGSLDGHLAEGDFSALTQGGTPARMLEQMGQSASTVAIGVSLQRAAKLLESRSHAPSLWLPHLMTQDWCDVFIHHLHNLSGREVPAWIARQRGQLQDAMIDTHVWLQGKRLAIAAEGDLLAAWLDFAVSQGLRPECVVAPTNQPGLSSLPVAEVQIGDLEDVEDKLQRHDIDILCANSHAASLAQKYRLPLVRIGFPLFDRIGEFRRLRQGYAGMRDTLFELANALRQAHRELPAYHSPLKQKFPSAAAQDPVAEVKPCDI</sequence>
<keyword evidence="5 6" id="KW-0535">Nitrogen fixation</keyword>
<evidence type="ECO:0000313" key="8">
    <source>
        <dbReference type="EMBL" id="MEC5341479.1"/>
    </source>
</evidence>
<dbReference type="InterPro" id="IPR000318">
    <property type="entry name" value="Nase_comp1_CS"/>
</dbReference>
<dbReference type="Gene3D" id="3.40.50.1980">
    <property type="entry name" value="Nitrogenase molybdenum iron protein domain"/>
    <property type="match status" value="3"/>
</dbReference>